<dbReference type="Gene3D" id="1.20.1720.10">
    <property type="entry name" value="Multidrug resistance protein D"/>
    <property type="match status" value="1"/>
</dbReference>
<dbReference type="InterPro" id="IPR036259">
    <property type="entry name" value="MFS_trans_sf"/>
</dbReference>
<sequence length="504" mass="53486">MVAARRAGEAPAHARVCRQPAGDPRGNGSAIGPAAVSGAHTTEGTNYPALPLPLGDAWRALLALCIGFFMILLDQTIVAVAMPDLQTDLGASYGQVIWINSVYLLFFAVPLLVTGRMGDRWGPRNLYIAGMVIFTLSSLACGLSQGVGWLITARATQGLGASLLVPQTMSVINRVFPRERRGSALGAWGAVAGIANLAGPLLGGLIMSVASWHWIFFINVPIGVVSVALVSRWVPRFKPTPKPIDGVSIALSMTAMTCLIFAIQEGTRADWSWYIWALIVLSVVLIVVFIRRQEAVAATGRDPVIPLELFHRRDFSFGNISIFTMGFTITGMMVPVMLYLQQVHHLSPMGSALTIMPMAILGGLLAPVVGRLTDRMDPRPLAMIGFGLMALGVGLLVVVMRPGFEPWWVTIVMVVLGLGSPFVWAPNSTITLRDLPPKNAGAGSGMYNTTRQTGSVLGVAVIGAVLQSQAAAGDVGNAFAYSLIPAALVLLVGLWGSAQSRNPS</sequence>
<dbReference type="InterPro" id="IPR011701">
    <property type="entry name" value="MFS"/>
</dbReference>
<gene>
    <name evidence="10" type="ORF">D3M95_05860</name>
</gene>
<dbReference type="Proteomes" id="UP000285278">
    <property type="component" value="Unassembled WGS sequence"/>
</dbReference>
<dbReference type="Gene3D" id="1.20.1250.20">
    <property type="entry name" value="MFS general substrate transporter like domains"/>
    <property type="match status" value="1"/>
</dbReference>
<evidence type="ECO:0000256" key="1">
    <source>
        <dbReference type="ARBA" id="ARBA00004651"/>
    </source>
</evidence>
<dbReference type="AlphaFoldDB" id="A0A418Q701"/>
<feature type="transmembrane region" description="Helical" evidence="8">
    <location>
        <begin position="478"/>
        <end position="498"/>
    </location>
</feature>
<accession>A0A418Q701</accession>
<dbReference type="PROSITE" id="PS50850">
    <property type="entry name" value="MFS"/>
    <property type="match status" value="1"/>
</dbReference>
<dbReference type="PRINTS" id="PR01036">
    <property type="entry name" value="TCRTETB"/>
</dbReference>
<evidence type="ECO:0000256" key="3">
    <source>
        <dbReference type="ARBA" id="ARBA00022475"/>
    </source>
</evidence>
<evidence type="ECO:0000256" key="7">
    <source>
        <dbReference type="SAM" id="MobiDB-lite"/>
    </source>
</evidence>
<feature type="transmembrane region" description="Helical" evidence="8">
    <location>
        <begin position="346"/>
        <end position="369"/>
    </location>
</feature>
<feature type="transmembrane region" description="Helical" evidence="8">
    <location>
        <begin position="320"/>
        <end position="340"/>
    </location>
</feature>
<feature type="transmembrane region" description="Helical" evidence="8">
    <location>
        <begin position="185"/>
        <end position="206"/>
    </location>
</feature>
<dbReference type="SUPFAM" id="SSF103473">
    <property type="entry name" value="MFS general substrate transporter"/>
    <property type="match status" value="1"/>
</dbReference>
<dbReference type="GO" id="GO:0022857">
    <property type="term" value="F:transmembrane transporter activity"/>
    <property type="evidence" value="ECO:0007669"/>
    <property type="project" value="InterPro"/>
</dbReference>
<feature type="transmembrane region" description="Helical" evidence="8">
    <location>
        <begin position="212"/>
        <end position="234"/>
    </location>
</feature>
<dbReference type="GO" id="GO:0005886">
    <property type="term" value="C:plasma membrane"/>
    <property type="evidence" value="ECO:0007669"/>
    <property type="project" value="UniProtKB-SubCell"/>
</dbReference>
<feature type="domain" description="Major facilitator superfamily (MFS) profile" evidence="9">
    <location>
        <begin position="60"/>
        <end position="501"/>
    </location>
</feature>
<dbReference type="PANTHER" id="PTHR42718:SF42">
    <property type="entry name" value="EXPORT PROTEIN"/>
    <property type="match status" value="1"/>
</dbReference>
<evidence type="ECO:0000313" key="11">
    <source>
        <dbReference type="Proteomes" id="UP000285278"/>
    </source>
</evidence>
<dbReference type="EMBL" id="QXJK01000005">
    <property type="protein sequence ID" value="RIX34835.1"/>
    <property type="molecule type" value="Genomic_DNA"/>
</dbReference>
<evidence type="ECO:0000313" key="10">
    <source>
        <dbReference type="EMBL" id="RIX34835.1"/>
    </source>
</evidence>
<proteinExistence type="predicted"/>
<dbReference type="InterPro" id="IPR004638">
    <property type="entry name" value="EmrB-like"/>
</dbReference>
<organism evidence="10 11">
    <name type="scientific">Corynebacterium falsenii</name>
    <dbReference type="NCBI Taxonomy" id="108486"/>
    <lineage>
        <taxon>Bacteria</taxon>
        <taxon>Bacillati</taxon>
        <taxon>Actinomycetota</taxon>
        <taxon>Actinomycetes</taxon>
        <taxon>Mycobacteriales</taxon>
        <taxon>Corynebacteriaceae</taxon>
        <taxon>Corynebacterium</taxon>
    </lineage>
</organism>
<keyword evidence="5 8" id="KW-1133">Transmembrane helix</keyword>
<evidence type="ECO:0000256" key="4">
    <source>
        <dbReference type="ARBA" id="ARBA00022692"/>
    </source>
</evidence>
<evidence type="ECO:0000256" key="8">
    <source>
        <dbReference type="SAM" id="Phobius"/>
    </source>
</evidence>
<name>A0A418Q701_9CORY</name>
<dbReference type="NCBIfam" id="TIGR00711">
    <property type="entry name" value="efflux_EmrB"/>
    <property type="match status" value="1"/>
</dbReference>
<feature type="transmembrane region" description="Helical" evidence="8">
    <location>
        <begin position="454"/>
        <end position="472"/>
    </location>
</feature>
<evidence type="ECO:0000256" key="2">
    <source>
        <dbReference type="ARBA" id="ARBA00022448"/>
    </source>
</evidence>
<dbReference type="InterPro" id="IPR020846">
    <property type="entry name" value="MFS_dom"/>
</dbReference>
<comment type="subcellular location">
    <subcellularLocation>
        <location evidence="1">Cell membrane</location>
        <topology evidence="1">Multi-pass membrane protein</topology>
    </subcellularLocation>
</comment>
<dbReference type="STRING" id="1451189.CFAL_07140"/>
<keyword evidence="11" id="KW-1185">Reference proteome</keyword>
<dbReference type="PANTHER" id="PTHR42718">
    <property type="entry name" value="MAJOR FACILITATOR SUPERFAMILY MULTIDRUG TRANSPORTER MFSC"/>
    <property type="match status" value="1"/>
</dbReference>
<feature type="transmembrane region" description="Helical" evidence="8">
    <location>
        <begin position="381"/>
        <end position="400"/>
    </location>
</feature>
<keyword evidence="2" id="KW-0813">Transport</keyword>
<reference evidence="10 11" key="1">
    <citation type="submission" date="2018-09" db="EMBL/GenBank/DDBJ databases">
        <title>Optimization and identification of Corynebacterium falsenii FN1-14 from fish paste.</title>
        <authorList>
            <person name="Daroonpunt R."/>
            <person name="Tanasupawat S."/>
        </authorList>
    </citation>
    <scope>NUCLEOTIDE SEQUENCE [LARGE SCALE GENOMIC DNA]</scope>
    <source>
        <strain evidence="10 11">FN1-14</strain>
    </source>
</reference>
<comment type="caution">
    <text evidence="10">The sequence shown here is derived from an EMBL/GenBank/DDBJ whole genome shotgun (WGS) entry which is preliminary data.</text>
</comment>
<keyword evidence="6 8" id="KW-0472">Membrane</keyword>
<feature type="compositionally biased region" description="Low complexity" evidence="7">
    <location>
        <begin position="1"/>
        <end position="14"/>
    </location>
</feature>
<dbReference type="Pfam" id="PF07690">
    <property type="entry name" value="MFS_1"/>
    <property type="match status" value="1"/>
</dbReference>
<dbReference type="OrthoDB" id="7375466at2"/>
<feature type="transmembrane region" description="Helical" evidence="8">
    <location>
        <begin position="271"/>
        <end position="290"/>
    </location>
</feature>
<feature type="transmembrane region" description="Helical" evidence="8">
    <location>
        <begin position="93"/>
        <end position="114"/>
    </location>
</feature>
<feature type="transmembrane region" description="Helical" evidence="8">
    <location>
        <begin position="157"/>
        <end position="176"/>
    </location>
</feature>
<feature type="region of interest" description="Disordered" evidence="7">
    <location>
        <begin position="1"/>
        <end position="35"/>
    </location>
</feature>
<dbReference type="CDD" id="cd17321">
    <property type="entry name" value="MFS_MMR_MDR_like"/>
    <property type="match status" value="1"/>
</dbReference>
<evidence type="ECO:0000259" key="9">
    <source>
        <dbReference type="PROSITE" id="PS50850"/>
    </source>
</evidence>
<keyword evidence="3" id="KW-1003">Cell membrane</keyword>
<protein>
    <submittedName>
        <fullName evidence="10">DHA2 family efflux MFS transporter permease subunit</fullName>
    </submittedName>
</protein>
<feature type="transmembrane region" description="Helical" evidence="8">
    <location>
        <begin position="60"/>
        <end position="81"/>
    </location>
</feature>
<feature type="transmembrane region" description="Helical" evidence="8">
    <location>
        <begin position="246"/>
        <end position="265"/>
    </location>
</feature>
<feature type="transmembrane region" description="Helical" evidence="8">
    <location>
        <begin position="406"/>
        <end position="425"/>
    </location>
</feature>
<keyword evidence="4 8" id="KW-0812">Transmembrane</keyword>
<evidence type="ECO:0000256" key="5">
    <source>
        <dbReference type="ARBA" id="ARBA00022989"/>
    </source>
</evidence>
<feature type="transmembrane region" description="Helical" evidence="8">
    <location>
        <begin position="126"/>
        <end position="151"/>
    </location>
</feature>
<evidence type="ECO:0000256" key="6">
    <source>
        <dbReference type="ARBA" id="ARBA00023136"/>
    </source>
</evidence>